<proteinExistence type="predicted"/>
<dbReference type="Proteomes" id="UP000283389">
    <property type="component" value="Unassembled WGS sequence"/>
</dbReference>
<reference evidence="1 2" key="1">
    <citation type="submission" date="2016-10" db="EMBL/GenBank/DDBJ databases">
        <title>Comparative genome analysis of multiple Pseudomonas spp. focuses on biocontrol and plant growth promoting traits.</title>
        <authorList>
            <person name="Tao X.-Y."/>
            <person name="Taylor C.G."/>
        </authorList>
    </citation>
    <scope>NUCLEOTIDE SEQUENCE [LARGE SCALE GENOMIC DNA]</scope>
    <source>
        <strain evidence="1 2">36C8</strain>
    </source>
</reference>
<sequence>MSKPKSIKSKPKKSQAGKVAAGSEAVLAFDGPRVIRAQPDGLVPAQYYFNDLECEIVTPWTFLPEAGEAHYVVPMWDDHSGAPVEVLPALRLDGPLTPEDFPYPFEIPQAFLLRSAIVDLCFRVYLDPPPSQNYDTSEPTLLRIDRDAPGVGRPLPPAIFPVDRITDAYLDMTPLVPMEVPGGYLGREIGDEILMYFSDMNTLPTGAPAVVSPPLTSATGQIFVNVPNTVFQNFPGAAFIFCFYRLRDRAGNLSPEFSLVAQAVLEVGLPAPTYMRPRFPQADSEPILNPNRYMTCACTPKIWFGVEIRIDPTTGPDAGIQHGDLVVMHFQGYGQAPDGNPLPDIVDTQSHIWDGVADALGYSFWILDVERLIRPLKERAGGEANYRVYRGGRLNGRSASRFARFDRVVPSAPPTRYCWIDGNAPEP</sequence>
<evidence type="ECO:0000313" key="2">
    <source>
        <dbReference type="Proteomes" id="UP000283389"/>
    </source>
</evidence>
<gene>
    <name evidence="1" type="ORF">BK649_19900</name>
</gene>
<dbReference type="EMBL" id="MOAZ01000017">
    <property type="protein sequence ID" value="ROM48178.1"/>
    <property type="molecule type" value="Genomic_DNA"/>
</dbReference>
<protein>
    <submittedName>
        <fullName evidence="1">Uncharacterized protein</fullName>
    </submittedName>
</protein>
<dbReference type="RefSeq" id="WP_123477133.1">
    <property type="nucleotide sequence ID" value="NZ_MOAZ01000017.1"/>
</dbReference>
<accession>A0A423F1M3</accession>
<organism evidence="1 2">
    <name type="scientific">Pseudomonas canadensis</name>
    <dbReference type="NCBI Taxonomy" id="915099"/>
    <lineage>
        <taxon>Bacteria</taxon>
        <taxon>Pseudomonadati</taxon>
        <taxon>Pseudomonadota</taxon>
        <taxon>Gammaproteobacteria</taxon>
        <taxon>Pseudomonadales</taxon>
        <taxon>Pseudomonadaceae</taxon>
        <taxon>Pseudomonas</taxon>
    </lineage>
</organism>
<evidence type="ECO:0000313" key="1">
    <source>
        <dbReference type="EMBL" id="ROM48178.1"/>
    </source>
</evidence>
<name>A0A423F1M3_9PSED</name>
<comment type="caution">
    <text evidence="1">The sequence shown here is derived from an EMBL/GenBank/DDBJ whole genome shotgun (WGS) entry which is preliminary data.</text>
</comment>
<dbReference type="AlphaFoldDB" id="A0A423F1M3"/>